<dbReference type="EMBL" id="JANUGQ010000025">
    <property type="protein sequence ID" value="MCS0638675.1"/>
    <property type="molecule type" value="Genomic_DNA"/>
</dbReference>
<keyword evidence="2" id="KW-0732">Signal</keyword>
<evidence type="ECO:0000313" key="4">
    <source>
        <dbReference type="Proteomes" id="UP001431313"/>
    </source>
</evidence>
<comment type="caution">
    <text evidence="3">The sequence shown here is derived from an EMBL/GenBank/DDBJ whole genome shotgun (WGS) entry which is preliminary data.</text>
</comment>
<feature type="signal peptide" evidence="2">
    <location>
        <begin position="1"/>
        <end position="21"/>
    </location>
</feature>
<dbReference type="Gene3D" id="2.50.20.20">
    <property type="match status" value="1"/>
</dbReference>
<accession>A0ABT2CMN0</accession>
<dbReference type="RefSeq" id="WP_258789976.1">
    <property type="nucleotide sequence ID" value="NZ_JANUGQ010000025.1"/>
</dbReference>
<keyword evidence="4" id="KW-1185">Reference proteome</keyword>
<reference evidence="3" key="1">
    <citation type="submission" date="2022-08" db="EMBL/GenBank/DDBJ databases">
        <authorList>
            <person name="Somphong A."/>
            <person name="Phongsopitanun W."/>
        </authorList>
    </citation>
    <scope>NUCLEOTIDE SEQUENCE</scope>
    <source>
        <strain evidence="3">LP05-1</strain>
    </source>
</reference>
<name>A0ABT2CMN0_9ACTN</name>
<evidence type="ECO:0000256" key="1">
    <source>
        <dbReference type="SAM" id="MobiDB-lite"/>
    </source>
</evidence>
<dbReference type="PROSITE" id="PS51257">
    <property type="entry name" value="PROKAR_LIPOPROTEIN"/>
    <property type="match status" value="1"/>
</dbReference>
<gene>
    <name evidence="3" type="ORF">NX801_24070</name>
</gene>
<feature type="region of interest" description="Disordered" evidence="1">
    <location>
        <begin position="227"/>
        <end position="247"/>
    </location>
</feature>
<feature type="chain" id="PRO_5046311557" description="Lipoprotein" evidence="2">
    <location>
        <begin position="22"/>
        <end position="247"/>
    </location>
</feature>
<organism evidence="3 4">
    <name type="scientific">Streptomyces pyxinae</name>
    <dbReference type="NCBI Taxonomy" id="2970734"/>
    <lineage>
        <taxon>Bacteria</taxon>
        <taxon>Bacillati</taxon>
        <taxon>Actinomycetota</taxon>
        <taxon>Actinomycetes</taxon>
        <taxon>Kitasatosporales</taxon>
        <taxon>Streptomycetaceae</taxon>
        <taxon>Streptomyces</taxon>
    </lineage>
</organism>
<evidence type="ECO:0008006" key="5">
    <source>
        <dbReference type="Google" id="ProtNLM"/>
    </source>
</evidence>
<protein>
    <recommendedName>
        <fullName evidence="5">Lipoprotein</fullName>
    </recommendedName>
</protein>
<dbReference type="Proteomes" id="UP001431313">
    <property type="component" value="Unassembled WGS sequence"/>
</dbReference>
<proteinExistence type="predicted"/>
<evidence type="ECO:0000313" key="3">
    <source>
        <dbReference type="EMBL" id="MCS0638675.1"/>
    </source>
</evidence>
<sequence>MAAKKALVAAVAVCLGATALAGCGSDDGKDADKAFGGKSPDQIAADAVKATREAKSVRVEGTARQPTGNEIGLNFHVDEQDHCTGTITGQGAKAEVLQLGQQVYVRGDQKFWQNSLQGQPGTQQKVQQLQGKWVKSQPNQAGTEGVCDKQAFLAALDSDKSERKGLTKGETTEIDGKDALALVKKQSNGEKTTMYVATEGEPYILKAVTEGGKQPGEVTFSDYNEKVEAKQPPADQVVDPGAAKTSG</sequence>
<evidence type="ECO:0000256" key="2">
    <source>
        <dbReference type="SAM" id="SignalP"/>
    </source>
</evidence>